<comment type="caution">
    <text evidence="1">The sequence shown here is derived from an EMBL/GenBank/DDBJ whole genome shotgun (WGS) entry which is preliminary data.</text>
</comment>
<sequence>MLLKRQPRLFTAPEASLRNHVPRAVSIGFDKNSRMIVHALHTISCLSHKTFSRKLEFIQRCGFSKDETLQIIQDRLVPRWSFAALDINEAIDIAYILRMSGELFDRYILRFRGNVETLLVAYKGHYLQV</sequence>
<name>A0A444ZRZ7_ARAHY</name>
<protein>
    <submittedName>
        <fullName evidence="1">Uncharacterized protein</fullName>
    </submittedName>
</protein>
<keyword evidence="2" id="KW-1185">Reference proteome</keyword>
<dbReference type="EMBL" id="SDMP01000013">
    <property type="protein sequence ID" value="RYR16969.1"/>
    <property type="molecule type" value="Genomic_DNA"/>
</dbReference>
<evidence type="ECO:0000313" key="1">
    <source>
        <dbReference type="EMBL" id="RYR16969.1"/>
    </source>
</evidence>
<reference evidence="1 2" key="1">
    <citation type="submission" date="2019-01" db="EMBL/GenBank/DDBJ databases">
        <title>Sequencing of cultivated peanut Arachis hypogaea provides insights into genome evolution and oil improvement.</title>
        <authorList>
            <person name="Chen X."/>
        </authorList>
    </citation>
    <scope>NUCLEOTIDE SEQUENCE [LARGE SCALE GENOMIC DNA]</scope>
    <source>
        <strain evidence="2">cv. Fuhuasheng</strain>
        <tissue evidence="1">Leaves</tissue>
    </source>
</reference>
<dbReference type="Gene3D" id="1.25.70.10">
    <property type="entry name" value="Transcription termination factor 3, mitochondrial"/>
    <property type="match status" value="1"/>
</dbReference>
<evidence type="ECO:0000313" key="2">
    <source>
        <dbReference type="Proteomes" id="UP000289738"/>
    </source>
</evidence>
<dbReference type="Proteomes" id="UP000289738">
    <property type="component" value="Chromosome B03"/>
</dbReference>
<dbReference type="AlphaFoldDB" id="A0A444ZRZ7"/>
<dbReference type="InterPro" id="IPR038538">
    <property type="entry name" value="MTERF_sf"/>
</dbReference>
<gene>
    <name evidence="1" type="ORF">Ahy_B03g061791</name>
</gene>
<dbReference type="STRING" id="3818.A0A444ZRZ7"/>
<proteinExistence type="predicted"/>
<accession>A0A444ZRZ7</accession>
<organism evidence="1 2">
    <name type="scientific">Arachis hypogaea</name>
    <name type="common">Peanut</name>
    <dbReference type="NCBI Taxonomy" id="3818"/>
    <lineage>
        <taxon>Eukaryota</taxon>
        <taxon>Viridiplantae</taxon>
        <taxon>Streptophyta</taxon>
        <taxon>Embryophyta</taxon>
        <taxon>Tracheophyta</taxon>
        <taxon>Spermatophyta</taxon>
        <taxon>Magnoliopsida</taxon>
        <taxon>eudicotyledons</taxon>
        <taxon>Gunneridae</taxon>
        <taxon>Pentapetalae</taxon>
        <taxon>rosids</taxon>
        <taxon>fabids</taxon>
        <taxon>Fabales</taxon>
        <taxon>Fabaceae</taxon>
        <taxon>Papilionoideae</taxon>
        <taxon>50 kb inversion clade</taxon>
        <taxon>dalbergioids sensu lato</taxon>
        <taxon>Dalbergieae</taxon>
        <taxon>Pterocarpus clade</taxon>
        <taxon>Arachis</taxon>
    </lineage>
</organism>